<feature type="transmembrane region" description="Helical" evidence="2">
    <location>
        <begin position="213"/>
        <end position="233"/>
    </location>
</feature>
<dbReference type="EMBL" id="BONX01000045">
    <property type="protein sequence ID" value="GIG99506.1"/>
    <property type="molecule type" value="Genomic_DNA"/>
</dbReference>
<gene>
    <name evidence="3" type="ORF">Pma05_60790</name>
</gene>
<feature type="region of interest" description="Disordered" evidence="1">
    <location>
        <begin position="1"/>
        <end position="28"/>
    </location>
</feature>
<feature type="transmembrane region" description="Helical" evidence="2">
    <location>
        <begin position="180"/>
        <end position="201"/>
    </location>
</feature>
<comment type="caution">
    <text evidence="3">The sequence shown here is derived from an EMBL/GenBank/DDBJ whole genome shotgun (WGS) entry which is preliminary data.</text>
</comment>
<accession>A0ABQ4EXZ7</accession>
<keyword evidence="2" id="KW-0812">Transmembrane</keyword>
<reference evidence="3 4" key="1">
    <citation type="submission" date="2021-01" db="EMBL/GenBank/DDBJ databases">
        <title>Whole genome shotgun sequence of Plantactinospora mayteni NBRC 109088.</title>
        <authorList>
            <person name="Komaki H."/>
            <person name="Tamura T."/>
        </authorList>
    </citation>
    <scope>NUCLEOTIDE SEQUENCE [LARGE SCALE GENOMIC DNA]</scope>
    <source>
        <strain evidence="3 4">NBRC 109088</strain>
    </source>
</reference>
<dbReference type="Proteomes" id="UP000621500">
    <property type="component" value="Unassembled WGS sequence"/>
</dbReference>
<evidence type="ECO:0000313" key="3">
    <source>
        <dbReference type="EMBL" id="GIG99506.1"/>
    </source>
</evidence>
<proteinExistence type="predicted"/>
<feature type="transmembrane region" description="Helical" evidence="2">
    <location>
        <begin position="93"/>
        <end position="111"/>
    </location>
</feature>
<name>A0ABQ4EXZ7_9ACTN</name>
<feature type="transmembrane region" description="Helical" evidence="2">
    <location>
        <begin position="349"/>
        <end position="368"/>
    </location>
</feature>
<dbReference type="RefSeq" id="WP_239313367.1">
    <property type="nucleotide sequence ID" value="NZ_BAAAZQ010000014.1"/>
</dbReference>
<feature type="transmembrane region" description="Helical" evidence="2">
    <location>
        <begin position="148"/>
        <end position="168"/>
    </location>
</feature>
<feature type="transmembrane region" description="Helical" evidence="2">
    <location>
        <begin position="265"/>
        <end position="282"/>
    </location>
</feature>
<keyword evidence="2" id="KW-0472">Membrane</keyword>
<keyword evidence="2" id="KW-1133">Transmembrane helix</keyword>
<evidence type="ECO:0000313" key="4">
    <source>
        <dbReference type="Proteomes" id="UP000621500"/>
    </source>
</evidence>
<evidence type="ECO:0000256" key="2">
    <source>
        <dbReference type="SAM" id="Phobius"/>
    </source>
</evidence>
<feature type="transmembrane region" description="Helical" evidence="2">
    <location>
        <begin position="64"/>
        <end position="81"/>
    </location>
</feature>
<keyword evidence="4" id="KW-1185">Reference proteome</keyword>
<feature type="transmembrane region" description="Helical" evidence="2">
    <location>
        <begin position="288"/>
        <end position="308"/>
    </location>
</feature>
<protein>
    <submittedName>
        <fullName evidence="3">Uncharacterized protein</fullName>
    </submittedName>
</protein>
<sequence length="388" mass="40314">MPDDHGVPVDAPAAPAAPDPTPETAPVEPARLSRWRRIGPVVALWLLAPWAAECAWGGFTVEDYPLVVLFLGPLYGSAALLIRETARRAGGGWPAIVLLGAAFGTIQAGLVDQSLFNDAFLDDTEFAETAAAARATMVPWLGFSAQNALGYVGGHVVLSVCVPIVLVESFVGPARRRQPWLGRVGLVLAGALYLLGSLLIFSDDGGRKEFLASPLQLSFAALTALALVTAALLPRWRRGRRPVDPVGGSDDTRTGAAVEAAASRAPHPLWAGLVVCGARLAVDLVPNWAGVAIGVLASAFAAVVVVRWSRRTGWGQRHVLAAWGAGLVVAAAGAYLAPSYSAASPTQALVADLTVSLLTLALLGGAFWRLRAERSGSAAPLPRGRSAG</sequence>
<evidence type="ECO:0000256" key="1">
    <source>
        <dbReference type="SAM" id="MobiDB-lite"/>
    </source>
</evidence>
<feature type="transmembrane region" description="Helical" evidence="2">
    <location>
        <begin position="320"/>
        <end position="337"/>
    </location>
</feature>
<organism evidence="3 4">
    <name type="scientific">Plantactinospora mayteni</name>
    <dbReference type="NCBI Taxonomy" id="566021"/>
    <lineage>
        <taxon>Bacteria</taxon>
        <taxon>Bacillati</taxon>
        <taxon>Actinomycetota</taxon>
        <taxon>Actinomycetes</taxon>
        <taxon>Micromonosporales</taxon>
        <taxon>Micromonosporaceae</taxon>
        <taxon>Plantactinospora</taxon>
    </lineage>
</organism>